<dbReference type="Proteomes" id="UP001369815">
    <property type="component" value="Unassembled WGS sequence"/>
</dbReference>
<dbReference type="AlphaFoldDB" id="A0AAX6M8Y4"/>
<comment type="caution">
    <text evidence="1">The sequence shown here is derived from an EMBL/GenBank/DDBJ whole genome shotgun (WGS) entry which is preliminary data.</text>
</comment>
<dbReference type="EMBL" id="JBANMG010000009">
    <property type="protein sequence ID" value="KAK6948847.1"/>
    <property type="molecule type" value="Genomic_DNA"/>
</dbReference>
<sequence>MLTRDSVSLSFQRIEPPKFTPYMDQCLRELETDHEYGTDSLLVYLVRIQHLSERISQLHAKDHDEELLICHINTASLRLWEPPRIDATLLSKISNSLSSLTLDSASSLDIFYRSGNALRSWFEAWLSIDIKDYFVLPMPVSAQLINSVIMLVRWSKLTSPDCNIAPNTPTGVTNPVLTQAVRSDAGCSGAALVAAPTIGIKDIDPAIPAAVRTIRSHILSQPELRIDASSILQDMVTRFEQARQACEKKRGITFENDIWDVAARKLKSTRIKLERWAEMVASVGGEGRRPEVSSSNASMTREVDLGSGQNMGGSWPPVASEMDISTGFPLEEWNPGAWWASDFFEGLVMDQNFFDGPDDYGTVVLDGL</sequence>
<protein>
    <submittedName>
        <fullName evidence="1">Uncharacterized protein</fullName>
    </submittedName>
</protein>
<name>A0AAX6M8Y4_9PEZI</name>
<accession>A0AAX6M8Y4</accession>
<gene>
    <name evidence="1" type="ORF">Daesc_008918</name>
</gene>
<proteinExistence type="predicted"/>
<organism evidence="1 2">
    <name type="scientific">Daldinia eschscholtzii</name>
    <dbReference type="NCBI Taxonomy" id="292717"/>
    <lineage>
        <taxon>Eukaryota</taxon>
        <taxon>Fungi</taxon>
        <taxon>Dikarya</taxon>
        <taxon>Ascomycota</taxon>
        <taxon>Pezizomycotina</taxon>
        <taxon>Sordariomycetes</taxon>
        <taxon>Xylariomycetidae</taxon>
        <taxon>Xylariales</taxon>
        <taxon>Hypoxylaceae</taxon>
        <taxon>Daldinia</taxon>
    </lineage>
</organism>
<evidence type="ECO:0000313" key="1">
    <source>
        <dbReference type="EMBL" id="KAK6948847.1"/>
    </source>
</evidence>
<keyword evidence="2" id="KW-1185">Reference proteome</keyword>
<reference evidence="1 2" key="1">
    <citation type="journal article" date="2024" name="Front Chem Biol">
        <title>Unveiling the potential of Daldinia eschscholtzii MFLUCC 19-0629 through bioactivity and bioinformatics studies for enhanced sustainable agriculture production.</title>
        <authorList>
            <person name="Brooks S."/>
            <person name="Weaver J.A."/>
            <person name="Klomchit A."/>
            <person name="Alharthi S.A."/>
            <person name="Onlamun T."/>
            <person name="Nurani R."/>
            <person name="Vong T.K."/>
            <person name="Alberti F."/>
            <person name="Greco C."/>
        </authorList>
    </citation>
    <scope>NUCLEOTIDE SEQUENCE [LARGE SCALE GENOMIC DNA]</scope>
    <source>
        <strain evidence="1">MFLUCC 19-0629</strain>
    </source>
</reference>
<evidence type="ECO:0000313" key="2">
    <source>
        <dbReference type="Proteomes" id="UP001369815"/>
    </source>
</evidence>